<gene>
    <name evidence="1" type="ORF">CcCBS67573_g01384</name>
</gene>
<dbReference type="EMBL" id="QEAP01000023">
    <property type="protein sequence ID" value="TPX77346.1"/>
    <property type="molecule type" value="Genomic_DNA"/>
</dbReference>
<evidence type="ECO:0000313" key="1">
    <source>
        <dbReference type="EMBL" id="TPX77346.1"/>
    </source>
</evidence>
<accession>A0A507FPT9</accession>
<evidence type="ECO:0000313" key="2">
    <source>
        <dbReference type="Proteomes" id="UP000320333"/>
    </source>
</evidence>
<name>A0A507FPT9_9FUNG</name>
<dbReference type="OrthoDB" id="2210at2759"/>
<dbReference type="Proteomes" id="UP000320333">
    <property type="component" value="Unassembled WGS sequence"/>
</dbReference>
<proteinExistence type="predicted"/>
<evidence type="ECO:0008006" key="3">
    <source>
        <dbReference type="Google" id="ProtNLM"/>
    </source>
</evidence>
<protein>
    <recommendedName>
        <fullName evidence="3">IMS import disulfide relay-system CHCH-CHCH-like Cx9C domain-containing protein</fullName>
    </recommendedName>
</protein>
<organism evidence="1 2">
    <name type="scientific">Chytriomyces confervae</name>
    <dbReference type="NCBI Taxonomy" id="246404"/>
    <lineage>
        <taxon>Eukaryota</taxon>
        <taxon>Fungi</taxon>
        <taxon>Fungi incertae sedis</taxon>
        <taxon>Chytridiomycota</taxon>
        <taxon>Chytridiomycota incertae sedis</taxon>
        <taxon>Chytridiomycetes</taxon>
        <taxon>Chytridiales</taxon>
        <taxon>Chytriomycetaceae</taxon>
        <taxon>Chytriomyces</taxon>
    </lineage>
</organism>
<keyword evidence="2" id="KW-1185">Reference proteome</keyword>
<sequence length="84" mass="9011">MRVIEKMHKPLAMRPAKMARAAPCATEISTLFNCWRAIDVDAPGCLEPARALATCMAAPIKAAKSSSSADINKKLAKLRTGKTL</sequence>
<comment type="caution">
    <text evidence="1">The sequence shown here is derived from an EMBL/GenBank/DDBJ whole genome shotgun (WGS) entry which is preliminary data.</text>
</comment>
<dbReference type="AlphaFoldDB" id="A0A507FPT9"/>
<reference evidence="1 2" key="1">
    <citation type="journal article" date="2019" name="Sci. Rep.">
        <title>Comparative genomics of chytrid fungi reveal insights into the obligate biotrophic and pathogenic lifestyle of Synchytrium endobioticum.</title>
        <authorList>
            <person name="van de Vossenberg B.T.L.H."/>
            <person name="Warris S."/>
            <person name="Nguyen H.D.T."/>
            <person name="van Gent-Pelzer M.P.E."/>
            <person name="Joly D.L."/>
            <person name="van de Geest H.C."/>
            <person name="Bonants P.J.M."/>
            <person name="Smith D.S."/>
            <person name="Levesque C.A."/>
            <person name="van der Lee T.A.J."/>
        </authorList>
    </citation>
    <scope>NUCLEOTIDE SEQUENCE [LARGE SCALE GENOMIC DNA]</scope>
    <source>
        <strain evidence="1 2">CBS 675.73</strain>
    </source>
</reference>